<dbReference type="AlphaFoldDB" id="A0A8X6LUB0"/>
<dbReference type="Proteomes" id="UP000887116">
    <property type="component" value="Unassembled WGS sequence"/>
</dbReference>
<accession>A0A8X6LUB0</accession>
<keyword evidence="2" id="KW-1185">Reference proteome</keyword>
<comment type="caution">
    <text evidence="1">The sequence shown here is derived from an EMBL/GenBank/DDBJ whole genome shotgun (WGS) entry which is preliminary data.</text>
</comment>
<name>A0A8X6LUB0_TRICU</name>
<evidence type="ECO:0000313" key="1">
    <source>
        <dbReference type="EMBL" id="GFR20932.1"/>
    </source>
</evidence>
<organism evidence="1 2">
    <name type="scientific">Trichonephila clavata</name>
    <name type="common">Joro spider</name>
    <name type="synonym">Nephila clavata</name>
    <dbReference type="NCBI Taxonomy" id="2740835"/>
    <lineage>
        <taxon>Eukaryota</taxon>
        <taxon>Metazoa</taxon>
        <taxon>Ecdysozoa</taxon>
        <taxon>Arthropoda</taxon>
        <taxon>Chelicerata</taxon>
        <taxon>Arachnida</taxon>
        <taxon>Araneae</taxon>
        <taxon>Araneomorphae</taxon>
        <taxon>Entelegynae</taxon>
        <taxon>Araneoidea</taxon>
        <taxon>Nephilidae</taxon>
        <taxon>Trichonephila</taxon>
    </lineage>
</organism>
<reference evidence="1" key="1">
    <citation type="submission" date="2020-07" db="EMBL/GenBank/DDBJ databases">
        <title>Multicomponent nature underlies the extraordinary mechanical properties of spider dragline silk.</title>
        <authorList>
            <person name="Kono N."/>
            <person name="Nakamura H."/>
            <person name="Mori M."/>
            <person name="Yoshida Y."/>
            <person name="Ohtoshi R."/>
            <person name="Malay A.D."/>
            <person name="Moran D.A.P."/>
            <person name="Tomita M."/>
            <person name="Numata K."/>
            <person name="Arakawa K."/>
        </authorList>
    </citation>
    <scope>NUCLEOTIDE SEQUENCE</scope>
</reference>
<dbReference type="EMBL" id="BMAO01018098">
    <property type="protein sequence ID" value="GFR20932.1"/>
    <property type="molecule type" value="Genomic_DNA"/>
</dbReference>
<proteinExistence type="predicted"/>
<gene>
    <name evidence="1" type="ORF">TNCT_58462</name>
</gene>
<protein>
    <submittedName>
        <fullName evidence="1">Uncharacterized protein</fullName>
    </submittedName>
</protein>
<sequence length="82" mass="9704">MPLYRNLYCTFKEIIGRKQDHLNKQMVLPDVSLLTTDPLSLIQDRWLLQPKRKCNYGLICLLCKQCLSVHLTTVESESWHSW</sequence>
<evidence type="ECO:0000313" key="2">
    <source>
        <dbReference type="Proteomes" id="UP000887116"/>
    </source>
</evidence>